<evidence type="ECO:0000256" key="4">
    <source>
        <dbReference type="ARBA" id="ARBA00014053"/>
    </source>
</evidence>
<keyword evidence="7" id="KW-0206">Cytoskeleton</keyword>
<comment type="function">
    <text evidence="8">Centriole-enriched microtubule-binding protein involved in centriole biogenesis. In collaboration with CEP295 and POC1B, is required for the centriole-to-centrosome conversion by ensuring the formation of bona fide centriole wall. Functions as a linker component that maintains centrosome cohesion. Associates with CROCC and regulates its stability and localization to the centrosome.</text>
</comment>
<dbReference type="GO" id="GO:0005814">
    <property type="term" value="C:centriole"/>
    <property type="evidence" value="ECO:0007669"/>
    <property type="project" value="UniProtKB-SubCell"/>
</dbReference>
<dbReference type="EMBL" id="BNJQ01000034">
    <property type="protein sequence ID" value="GHP11476.1"/>
    <property type="molecule type" value="Genomic_DNA"/>
</dbReference>
<dbReference type="AlphaFoldDB" id="A0A830HVN3"/>
<evidence type="ECO:0000259" key="10">
    <source>
        <dbReference type="Pfam" id="PF15007"/>
    </source>
</evidence>
<evidence type="ECO:0000256" key="8">
    <source>
        <dbReference type="ARBA" id="ARBA00046235"/>
    </source>
</evidence>
<gene>
    <name evidence="11" type="ORF">PPROV_001020400</name>
</gene>
<feature type="region of interest" description="Disordered" evidence="9">
    <location>
        <begin position="179"/>
        <end position="284"/>
    </location>
</feature>
<evidence type="ECO:0000313" key="11">
    <source>
        <dbReference type="EMBL" id="GHP11476.1"/>
    </source>
</evidence>
<dbReference type="PANTHER" id="PTHR31477">
    <property type="entry name" value="CENTROSOMAL PROTEIN OF 44 KDA"/>
    <property type="match status" value="1"/>
</dbReference>
<keyword evidence="5" id="KW-0963">Cytoplasm</keyword>
<keyword evidence="12" id="KW-1185">Reference proteome</keyword>
<evidence type="ECO:0000256" key="1">
    <source>
        <dbReference type="ARBA" id="ARBA00004114"/>
    </source>
</evidence>
<name>A0A830HVN3_9CHLO</name>
<dbReference type="InterPro" id="IPR029157">
    <property type="entry name" value="CEP44_CC"/>
</dbReference>
<accession>A0A830HVN3</accession>
<feature type="domain" description="Centrosomal CEP44" evidence="10">
    <location>
        <begin position="5"/>
        <end position="128"/>
    </location>
</feature>
<dbReference type="PANTHER" id="PTHR31477:SF1">
    <property type="entry name" value="CENTROSOMAL PROTEIN OF 44 KDA"/>
    <property type="match status" value="1"/>
</dbReference>
<dbReference type="OrthoDB" id="259598at2759"/>
<proteinExistence type="predicted"/>
<feature type="compositionally biased region" description="Acidic residues" evidence="9">
    <location>
        <begin position="263"/>
        <end position="272"/>
    </location>
</feature>
<evidence type="ECO:0000313" key="12">
    <source>
        <dbReference type="Proteomes" id="UP000660262"/>
    </source>
</evidence>
<dbReference type="Pfam" id="PF15007">
    <property type="entry name" value="CEP44"/>
    <property type="match status" value="1"/>
</dbReference>
<evidence type="ECO:0000256" key="9">
    <source>
        <dbReference type="SAM" id="MobiDB-lite"/>
    </source>
</evidence>
<dbReference type="GO" id="GO:0030496">
    <property type="term" value="C:midbody"/>
    <property type="evidence" value="ECO:0007669"/>
    <property type="project" value="UniProtKB-SubCell"/>
</dbReference>
<keyword evidence="6" id="KW-0175">Coiled coil</keyword>
<dbReference type="InterPro" id="IPR033603">
    <property type="entry name" value="CEP44"/>
</dbReference>
<dbReference type="Proteomes" id="UP000660262">
    <property type="component" value="Unassembled WGS sequence"/>
</dbReference>
<evidence type="ECO:0000256" key="6">
    <source>
        <dbReference type="ARBA" id="ARBA00023054"/>
    </source>
</evidence>
<evidence type="ECO:0000256" key="7">
    <source>
        <dbReference type="ARBA" id="ARBA00023212"/>
    </source>
</evidence>
<evidence type="ECO:0000256" key="3">
    <source>
        <dbReference type="ARBA" id="ARBA00004647"/>
    </source>
</evidence>
<evidence type="ECO:0000256" key="5">
    <source>
        <dbReference type="ARBA" id="ARBA00022490"/>
    </source>
</evidence>
<reference evidence="11" key="1">
    <citation type="submission" date="2020-10" db="EMBL/GenBank/DDBJ databases">
        <title>Unveiling of a novel bifunctional photoreceptor, Dualchrome1, isolated from a cosmopolitan green alga.</title>
        <authorList>
            <person name="Suzuki S."/>
            <person name="Kawachi M."/>
        </authorList>
    </citation>
    <scope>NUCLEOTIDE SEQUENCE</scope>
    <source>
        <strain evidence="11">NIES 2893</strain>
    </source>
</reference>
<comment type="subcellular location">
    <subcellularLocation>
        <location evidence="1">Cytoplasm</location>
        <location evidence="1">Cytoskeleton</location>
        <location evidence="1">Microtubule organizing center</location>
        <location evidence="1">Centrosome</location>
        <location evidence="1">Centriole</location>
    </subcellularLocation>
    <subcellularLocation>
        <location evidence="3">Cytoplasm</location>
        <location evidence="3">Cytoskeleton</location>
        <location evidence="3">Spindle pole</location>
    </subcellularLocation>
    <subcellularLocation>
        <location evidence="2">Midbody</location>
    </subcellularLocation>
</comment>
<comment type="caution">
    <text evidence="11">The sequence shown here is derived from an EMBL/GenBank/DDBJ whole genome shotgun (WGS) entry which is preliminary data.</text>
</comment>
<dbReference type="GO" id="GO:0000922">
    <property type="term" value="C:spindle pole"/>
    <property type="evidence" value="ECO:0007669"/>
    <property type="project" value="UniProtKB-SubCell"/>
</dbReference>
<evidence type="ECO:0000256" key="2">
    <source>
        <dbReference type="ARBA" id="ARBA00004214"/>
    </source>
</evidence>
<protein>
    <recommendedName>
        <fullName evidence="4">Centrosomal protein of 44 kDa</fullName>
    </recommendedName>
</protein>
<organism evidence="11 12">
    <name type="scientific">Pycnococcus provasolii</name>
    <dbReference type="NCBI Taxonomy" id="41880"/>
    <lineage>
        <taxon>Eukaryota</taxon>
        <taxon>Viridiplantae</taxon>
        <taxon>Chlorophyta</taxon>
        <taxon>Pseudoscourfieldiophyceae</taxon>
        <taxon>Pseudoscourfieldiales</taxon>
        <taxon>Pycnococcaceae</taxon>
        <taxon>Pycnococcus</taxon>
    </lineage>
</organism>
<sequence>MATGDLLGNVQHLRRELRHIRYPAVLDEALLKAGDPVALLPALHYVLLGFSRPLARYLADSGYHLEESSDWRFVESAAKLLREVFRYRPALTPVQFLSHGFAERKVLLVLDVIRVAKAKHNELLRQRHAAGQRSGGRVVSAVRASLNEDAAPTPKAKATLGAHTVVNAAAAAAAEFVPVPAEAPPPPTHRGHAGHAQPHLTRSVAPEESVRVSSDAEDNHSFSDDVFMAPPPTTTTQGRASAAPTPWNVNPLHPERRGGGSYNDDDDDDDDAMPSAPPITSASMAWMDPSMASTVGELQRRLASLEESSRQAQESLQAKVTVLTARVAYLEDALAQQSAKSTAVAAATAAAATPSASATRNGTNVDGGISALHESMGTASFTRHQKGGDLDGFIKNYTSKLASTRSLLDSL</sequence>